<organism evidence="1 2">
    <name type="scientific">Pseudonocardia autotrophica</name>
    <name type="common">Amycolata autotrophica</name>
    <name type="synonym">Nocardia autotrophica</name>
    <dbReference type="NCBI Taxonomy" id="2074"/>
    <lineage>
        <taxon>Bacteria</taxon>
        <taxon>Bacillati</taxon>
        <taxon>Actinomycetota</taxon>
        <taxon>Actinomycetes</taxon>
        <taxon>Pseudonocardiales</taxon>
        <taxon>Pseudonocardiaceae</taxon>
        <taxon>Pseudonocardia</taxon>
    </lineage>
</organism>
<proteinExistence type="predicted"/>
<dbReference type="STRING" id="2074.BG845_06387"/>
<evidence type="ECO:0000313" key="1">
    <source>
        <dbReference type="EMBL" id="OSY35004.1"/>
    </source>
</evidence>
<name>A0A1Y2MIB3_PSEAH</name>
<comment type="caution">
    <text evidence="1">The sequence shown here is derived from an EMBL/GenBank/DDBJ whole genome shotgun (WGS) entry which is preliminary data.</text>
</comment>
<evidence type="ECO:0000313" key="2">
    <source>
        <dbReference type="Proteomes" id="UP000194360"/>
    </source>
</evidence>
<keyword evidence="2" id="KW-1185">Reference proteome</keyword>
<dbReference type="Proteomes" id="UP000194360">
    <property type="component" value="Unassembled WGS sequence"/>
</dbReference>
<dbReference type="EMBL" id="MIGB01000060">
    <property type="protein sequence ID" value="OSY35004.1"/>
    <property type="molecule type" value="Genomic_DNA"/>
</dbReference>
<dbReference type="RefSeq" id="WP_166665857.1">
    <property type="nucleotide sequence ID" value="NZ_AP018920.1"/>
</dbReference>
<reference evidence="1 2" key="1">
    <citation type="submission" date="2016-09" db="EMBL/GenBank/DDBJ databases">
        <title>Pseudonocardia autotrophica DSM535, a candidate organism with high potential of specific P450 cytochromes.</title>
        <authorList>
            <person name="Grumaz C."/>
            <person name="Vainshtein Y."/>
            <person name="Kirstahler P."/>
            <person name="Sohn K."/>
        </authorList>
    </citation>
    <scope>NUCLEOTIDE SEQUENCE [LARGE SCALE GENOMIC DNA]</scope>
    <source>
        <strain evidence="1 2">DSM 535</strain>
    </source>
</reference>
<protein>
    <recommendedName>
        <fullName evidence="3">Roadblock/LC7 domain protein</fullName>
    </recommendedName>
</protein>
<sequence>MSSIDWALDAASRITGTFAVALIDYESGLTLGARGGSPGFDLDVAAAGNTELVRTELDVLARLGIQDPIDDILITLSAQYHVIRPVASRDGETLFFHLALNRAQANLAMARRDLRMIVDHFYDGAPRSAVVTDAGEPGSVPHAATRTA</sequence>
<dbReference type="AlphaFoldDB" id="A0A1Y2MIB3"/>
<accession>A0A1Y2MIB3</accession>
<gene>
    <name evidence="1" type="ORF">BG845_06387</name>
</gene>
<evidence type="ECO:0008006" key="3">
    <source>
        <dbReference type="Google" id="ProtNLM"/>
    </source>
</evidence>